<dbReference type="InterPro" id="IPR002104">
    <property type="entry name" value="Integrase_catalytic"/>
</dbReference>
<dbReference type="PANTHER" id="PTHR30349:SF91">
    <property type="entry name" value="INTA PROTEIN"/>
    <property type="match status" value="1"/>
</dbReference>
<dbReference type="InterPro" id="IPR050090">
    <property type="entry name" value="Tyrosine_recombinase_XerCD"/>
</dbReference>
<dbReference type="RefSeq" id="WP_264073256.1">
    <property type="nucleotide sequence ID" value="NZ_CP076676.1"/>
</dbReference>
<dbReference type="CDD" id="cd01189">
    <property type="entry name" value="INT_ICEBs1_C_like"/>
    <property type="match status" value="1"/>
</dbReference>
<feature type="domain" description="Tyr recombinase" evidence="5">
    <location>
        <begin position="168"/>
        <end position="366"/>
    </location>
</feature>
<dbReference type="Pfam" id="PF14659">
    <property type="entry name" value="Phage_int_SAM_3"/>
    <property type="match status" value="1"/>
</dbReference>
<reference evidence="7" key="1">
    <citation type="journal article" date="2022" name="Biol. Control">
        <title>In silico genomic analysis of Rhodopseudomonas palustris strains revealed potential biocontrol agents and crop yield enhancers.</title>
        <authorList>
            <person name="Surachat K."/>
            <person name="Kantachote D."/>
            <person name="Deachamag P."/>
            <person name="Wonglapsuwan M."/>
        </authorList>
    </citation>
    <scope>NUCLEOTIDE SEQUENCE</scope>
    <source>
        <strain evidence="7">TLS06</strain>
    </source>
</reference>
<dbReference type="SUPFAM" id="SSF56349">
    <property type="entry name" value="DNA breaking-rejoining enzymes"/>
    <property type="match status" value="1"/>
</dbReference>
<accession>A0AAX3DRF3</accession>
<protein>
    <submittedName>
        <fullName evidence="7">Site-specific integrase</fullName>
    </submittedName>
</protein>
<dbReference type="InterPro" id="IPR004107">
    <property type="entry name" value="Integrase_SAM-like_N"/>
</dbReference>
<evidence type="ECO:0000259" key="6">
    <source>
        <dbReference type="PROSITE" id="PS51900"/>
    </source>
</evidence>
<evidence type="ECO:0000256" key="2">
    <source>
        <dbReference type="ARBA" id="ARBA00023125"/>
    </source>
</evidence>
<evidence type="ECO:0000259" key="5">
    <source>
        <dbReference type="PROSITE" id="PS51898"/>
    </source>
</evidence>
<dbReference type="InterPro" id="IPR044068">
    <property type="entry name" value="CB"/>
</dbReference>
<keyword evidence="3" id="KW-0233">DNA recombination</keyword>
<keyword evidence="2 4" id="KW-0238">DNA-binding</keyword>
<proteinExistence type="predicted"/>
<dbReference type="GO" id="GO:0006310">
    <property type="term" value="P:DNA recombination"/>
    <property type="evidence" value="ECO:0007669"/>
    <property type="project" value="UniProtKB-KW"/>
</dbReference>
<dbReference type="PROSITE" id="PS51898">
    <property type="entry name" value="TYR_RECOMBINASE"/>
    <property type="match status" value="1"/>
</dbReference>
<evidence type="ECO:0000256" key="1">
    <source>
        <dbReference type="ARBA" id="ARBA00022908"/>
    </source>
</evidence>
<evidence type="ECO:0000256" key="4">
    <source>
        <dbReference type="PROSITE-ProRule" id="PRU01248"/>
    </source>
</evidence>
<name>A0AAX3DRF3_RHOPL</name>
<dbReference type="GO" id="GO:0015074">
    <property type="term" value="P:DNA integration"/>
    <property type="evidence" value="ECO:0007669"/>
    <property type="project" value="UniProtKB-KW"/>
</dbReference>
<organism evidence="7 8">
    <name type="scientific">Rhodopseudomonas palustris</name>
    <dbReference type="NCBI Taxonomy" id="1076"/>
    <lineage>
        <taxon>Bacteria</taxon>
        <taxon>Pseudomonadati</taxon>
        <taxon>Pseudomonadota</taxon>
        <taxon>Alphaproteobacteria</taxon>
        <taxon>Hyphomicrobiales</taxon>
        <taxon>Nitrobacteraceae</taxon>
        <taxon>Rhodopseudomonas</taxon>
    </lineage>
</organism>
<keyword evidence="1" id="KW-0229">DNA integration</keyword>
<dbReference type="InterPro" id="IPR010998">
    <property type="entry name" value="Integrase_recombinase_N"/>
</dbReference>
<dbReference type="Pfam" id="PF00589">
    <property type="entry name" value="Phage_integrase"/>
    <property type="match status" value="1"/>
</dbReference>
<dbReference type="Gene3D" id="1.10.443.10">
    <property type="entry name" value="Intergrase catalytic core"/>
    <property type="match status" value="1"/>
</dbReference>
<dbReference type="PANTHER" id="PTHR30349">
    <property type="entry name" value="PHAGE INTEGRASE-RELATED"/>
    <property type="match status" value="1"/>
</dbReference>
<dbReference type="InterPro" id="IPR013762">
    <property type="entry name" value="Integrase-like_cat_sf"/>
</dbReference>
<feature type="domain" description="Core-binding (CB)" evidence="6">
    <location>
        <begin position="63"/>
        <end position="147"/>
    </location>
</feature>
<dbReference type="AlphaFoldDB" id="A0AAX3DRF3"/>
<gene>
    <name evidence="7" type="ORF">KQX62_12005</name>
</gene>
<dbReference type="Gene3D" id="1.10.150.130">
    <property type="match status" value="1"/>
</dbReference>
<evidence type="ECO:0000313" key="7">
    <source>
        <dbReference type="EMBL" id="UYO37482.1"/>
    </source>
</evidence>
<dbReference type="InterPro" id="IPR011010">
    <property type="entry name" value="DNA_brk_join_enz"/>
</dbReference>
<dbReference type="GO" id="GO:0003677">
    <property type="term" value="F:DNA binding"/>
    <property type="evidence" value="ECO:0007669"/>
    <property type="project" value="UniProtKB-UniRule"/>
</dbReference>
<sequence length="378" mass="41733">MTGHVRRRGERSWELKFDVGTDAAGNRKTRYASFRGTKREAQIELARLITAAAAGESVDPSRMTVGDFLDQWQRTWCGANLSPKSAERHDDLIRLHIKPRIGSTKLQKLRPVHLTELYGALQREAGLAPRTIGHVHRTLHRALGQGVTWDLLTSNVASRVAPPRVPQEEIQILTAAEIKAFLHQARNRPIYPIAALGLATGMRRGELLALRWQDIDLDRAKITVARSLEQTKAGLRFKEPKTKRGRRTITLPPSAVTDIRAHWKVQQELRLALGAGKAPPEALVFSGIDGEPRRPNAVTKEWERTVKAAGATHATFHSLRHTHASHLIAAGVDILTISRRLGHASPTTTLTVYGHLFPQTDDKAAQAIEAALSAASTD</sequence>
<evidence type="ECO:0000256" key="3">
    <source>
        <dbReference type="ARBA" id="ARBA00023172"/>
    </source>
</evidence>
<evidence type="ECO:0000313" key="8">
    <source>
        <dbReference type="Proteomes" id="UP001163166"/>
    </source>
</evidence>
<dbReference type="Proteomes" id="UP001163166">
    <property type="component" value="Chromosome"/>
</dbReference>
<dbReference type="PROSITE" id="PS51900">
    <property type="entry name" value="CB"/>
    <property type="match status" value="1"/>
</dbReference>
<dbReference type="EMBL" id="CP076676">
    <property type="protein sequence ID" value="UYO37482.1"/>
    <property type="molecule type" value="Genomic_DNA"/>
</dbReference>